<gene>
    <name evidence="1" type="ORF">GIS00_11825</name>
</gene>
<protein>
    <submittedName>
        <fullName evidence="1">SRPBCC family protein</fullName>
    </submittedName>
</protein>
<dbReference type="InterPro" id="IPR023393">
    <property type="entry name" value="START-like_dom_sf"/>
</dbReference>
<dbReference type="CDD" id="cd07812">
    <property type="entry name" value="SRPBCC"/>
    <property type="match status" value="1"/>
</dbReference>
<dbReference type="AlphaFoldDB" id="A0A7K1FKG1"/>
<organism evidence="1 2">
    <name type="scientific">Nakamurella alba</name>
    <dbReference type="NCBI Taxonomy" id="2665158"/>
    <lineage>
        <taxon>Bacteria</taxon>
        <taxon>Bacillati</taxon>
        <taxon>Actinomycetota</taxon>
        <taxon>Actinomycetes</taxon>
        <taxon>Nakamurellales</taxon>
        <taxon>Nakamurellaceae</taxon>
        <taxon>Nakamurella</taxon>
    </lineage>
</organism>
<keyword evidence="2" id="KW-1185">Reference proteome</keyword>
<accession>A0A7K1FKG1</accession>
<sequence>MISVERHLECGAMDVFRVLDDGWLYASWVVGASRIREVEPGWPAAGHRIHHSVGVWPVLMNDVSEVLDHRPPTRMELQVRVRPWWNGVVTIEVRDERDGCVIRMTEAPVAGPARWLPRFLLAAFLRPRNNETLRRLGYLAEGGAGRRLPADGTT</sequence>
<dbReference type="Pfam" id="PF10604">
    <property type="entry name" value="Polyketide_cyc2"/>
    <property type="match status" value="1"/>
</dbReference>
<dbReference type="Proteomes" id="UP000460221">
    <property type="component" value="Unassembled WGS sequence"/>
</dbReference>
<dbReference type="EMBL" id="WLYK01000004">
    <property type="protein sequence ID" value="MTD14631.1"/>
    <property type="molecule type" value="Genomic_DNA"/>
</dbReference>
<name>A0A7K1FKG1_9ACTN</name>
<evidence type="ECO:0000313" key="1">
    <source>
        <dbReference type="EMBL" id="MTD14631.1"/>
    </source>
</evidence>
<proteinExistence type="predicted"/>
<dbReference type="InterPro" id="IPR019587">
    <property type="entry name" value="Polyketide_cyclase/dehydratase"/>
</dbReference>
<dbReference type="SUPFAM" id="SSF55961">
    <property type="entry name" value="Bet v1-like"/>
    <property type="match status" value="1"/>
</dbReference>
<comment type="caution">
    <text evidence="1">The sequence shown here is derived from an EMBL/GenBank/DDBJ whole genome shotgun (WGS) entry which is preliminary data.</text>
</comment>
<dbReference type="RefSeq" id="WP_154768669.1">
    <property type="nucleotide sequence ID" value="NZ_WLYK01000004.1"/>
</dbReference>
<reference evidence="1 2" key="1">
    <citation type="submission" date="2019-11" db="EMBL/GenBank/DDBJ databases">
        <authorList>
            <person name="Jiang L.-Q."/>
        </authorList>
    </citation>
    <scope>NUCLEOTIDE SEQUENCE [LARGE SCALE GENOMIC DNA]</scope>
    <source>
        <strain evidence="1 2">YIM 132087</strain>
    </source>
</reference>
<dbReference type="Gene3D" id="3.30.530.20">
    <property type="match status" value="1"/>
</dbReference>
<evidence type="ECO:0000313" key="2">
    <source>
        <dbReference type="Proteomes" id="UP000460221"/>
    </source>
</evidence>